<proteinExistence type="inferred from homology"/>
<feature type="binding site" evidence="5">
    <location>
        <position position="356"/>
    </location>
    <ligand>
        <name>substrate</name>
    </ligand>
</feature>
<dbReference type="InterPro" id="IPR007724">
    <property type="entry name" value="Poly_GlycHdrlase"/>
</dbReference>
<feature type="domain" description="PARG helical" evidence="7">
    <location>
        <begin position="137"/>
        <end position="256"/>
    </location>
</feature>
<feature type="binding site" evidence="5">
    <location>
        <position position="315"/>
    </location>
    <ligand>
        <name>substrate</name>
    </ligand>
</feature>
<evidence type="ECO:0000259" key="7">
    <source>
        <dbReference type="Pfam" id="PF20811"/>
    </source>
</evidence>
<feature type="active site" evidence="4">
    <location>
        <position position="317"/>
    </location>
</feature>
<feature type="active site" evidence="4">
    <location>
        <position position="316"/>
    </location>
</feature>
<feature type="binding site" evidence="5">
    <location>
        <position position="301"/>
    </location>
    <ligand>
        <name>substrate</name>
    </ligand>
</feature>
<evidence type="ECO:0000256" key="2">
    <source>
        <dbReference type="ARBA" id="ARBA00012255"/>
    </source>
</evidence>
<reference evidence="8 9" key="1">
    <citation type="submission" date="2024-05" db="EMBL/GenBank/DDBJ databases">
        <title>Genetic variation in Jamaican populations of the coffee berry borer (Hypothenemus hampei).</title>
        <authorList>
            <person name="Errbii M."/>
            <person name="Myrie A."/>
        </authorList>
    </citation>
    <scope>NUCLEOTIDE SEQUENCE [LARGE SCALE GENOMIC DNA]</scope>
    <source>
        <strain evidence="8">JA-Hopewell-2020-01-JO</strain>
        <tissue evidence="8">Whole body</tissue>
    </source>
</reference>
<evidence type="ECO:0000256" key="5">
    <source>
        <dbReference type="PIRSR" id="PIRSR607724-2"/>
    </source>
</evidence>
<dbReference type="InterPro" id="IPR048362">
    <property type="entry name" value="PARG_helical"/>
</dbReference>
<dbReference type="Pfam" id="PF05028">
    <property type="entry name" value="PARG_cat_C"/>
    <property type="match status" value="1"/>
</dbReference>
<dbReference type="EC" id="3.2.1.143" evidence="2"/>
<dbReference type="GO" id="GO:0004649">
    <property type="term" value="F:poly(ADP-ribose) glycohydrolase activity"/>
    <property type="evidence" value="ECO:0007669"/>
    <property type="project" value="UniProtKB-EC"/>
</dbReference>
<dbReference type="PANTHER" id="PTHR12837:SF15">
    <property type="entry name" value="POLY(ADP-RIBOSE) GLYCOHYDROLASE"/>
    <property type="match status" value="1"/>
</dbReference>
<evidence type="ECO:0000256" key="1">
    <source>
        <dbReference type="ARBA" id="ARBA00009545"/>
    </source>
</evidence>
<dbReference type="InterPro" id="IPR046372">
    <property type="entry name" value="PARG_cat_C"/>
</dbReference>
<gene>
    <name evidence="8" type="ORF">ABEB36_005231</name>
</gene>
<organism evidence="8 9">
    <name type="scientific">Hypothenemus hampei</name>
    <name type="common">Coffee berry borer</name>
    <dbReference type="NCBI Taxonomy" id="57062"/>
    <lineage>
        <taxon>Eukaryota</taxon>
        <taxon>Metazoa</taxon>
        <taxon>Ecdysozoa</taxon>
        <taxon>Arthropoda</taxon>
        <taxon>Hexapoda</taxon>
        <taxon>Insecta</taxon>
        <taxon>Pterygota</taxon>
        <taxon>Neoptera</taxon>
        <taxon>Endopterygota</taxon>
        <taxon>Coleoptera</taxon>
        <taxon>Polyphaga</taxon>
        <taxon>Cucujiformia</taxon>
        <taxon>Curculionidae</taxon>
        <taxon>Scolytinae</taxon>
        <taxon>Hypothenemus</taxon>
    </lineage>
</organism>
<accession>A0ABD1EXG8</accession>
<comment type="caution">
    <text evidence="8">The sequence shown here is derived from an EMBL/GenBank/DDBJ whole genome shotgun (WGS) entry which is preliminary data.</text>
</comment>
<dbReference type="Pfam" id="PF20811">
    <property type="entry name" value="PARG_cat_N"/>
    <property type="match status" value="1"/>
</dbReference>
<evidence type="ECO:0000313" key="9">
    <source>
        <dbReference type="Proteomes" id="UP001566132"/>
    </source>
</evidence>
<dbReference type="Proteomes" id="UP001566132">
    <property type="component" value="Unassembled WGS sequence"/>
</dbReference>
<dbReference type="EMBL" id="JBDJPC010000004">
    <property type="protein sequence ID" value="KAL1505737.1"/>
    <property type="molecule type" value="Genomic_DNA"/>
</dbReference>
<comment type="similarity">
    <text evidence="1">Belongs to the poly(ADP-ribose) glycohydrolase family.</text>
</comment>
<evidence type="ECO:0000313" key="8">
    <source>
        <dbReference type="EMBL" id="KAL1505737.1"/>
    </source>
</evidence>
<feature type="active site" evidence="4">
    <location>
        <position position="298"/>
    </location>
</feature>
<keyword evidence="9" id="KW-1185">Reference proteome</keyword>
<keyword evidence="3" id="KW-0378">Hydrolase</keyword>
<name>A0ABD1EXG8_HYPHA</name>
<feature type="domain" description="PARG catalytic Macro" evidence="6">
    <location>
        <begin position="265"/>
        <end position="467"/>
    </location>
</feature>
<dbReference type="PANTHER" id="PTHR12837">
    <property type="entry name" value="POLY ADP-RIBOSE GLYCOHYDROLASE"/>
    <property type="match status" value="1"/>
</dbReference>
<evidence type="ECO:0000256" key="4">
    <source>
        <dbReference type="PIRSR" id="PIRSR607724-1"/>
    </source>
</evidence>
<sequence length="690" mass="78872">MEERNSSSVQKDWKGTSFQDICKGKGPWSFSVSPINLTRYHFILYEFPVTLQKPPKPYKSKHVYLWDEDHVRMPFSENNLFSVNENNTDIIKERWKLITDTLSVPITTSEEFECALNKYNSRLPRFEALHHFLNEEMEDEESEIFFKLILPKIISLALKLPDLLPNGIPLLKKNQTRSLSLSQEQISCLLANAFLCTFPWKKTVASTYPGINFISLFSSFARPQRRKCISEKLKSICNYFRRVTSNVPTGVVTFQRKMIPKSRMPRWDTLDNNLGNTKVHISKSGTIEGNGLGCLQVDFANKNIGGGVLRYGCVQEEIRFVICPELIVGRLFVEQLEKGEAVVVTGVERYNDYSGYGDTFEWAGDYQDQTPYDDYRRRKTEICIIDAIRFNKPKEQFQCSLIIRELNKAYVGFHTRETGNLAPVATGNWGCGAFNGSKNLKTLIQLMACSASGRDLVYFTFGDENLQENFYNFYLFLGYNQITIAQLWNFLSTFKSTNYSEDKLYSFVQQAYFDSKKQPTIVQFFGKPEKTVKQNLPGPVASCSKEMFKSTSVDELMDVVVGQTDSDCSSDDLVQSSQPEDTPKVKAFTNSKTVRSSKNIADKLPKTDMSAIFDMLDGNESKEGTHLALAQCDTFAMIDQYSEDTQKEEKFLELGVQKGRETKINRESLSPVIYLTSKKKITDYFSKTNK</sequence>
<protein>
    <recommendedName>
        <fullName evidence="2">poly(ADP-ribose) glycohydrolase</fullName>
        <ecNumber evidence="2">3.2.1.143</ecNumber>
    </recommendedName>
</protein>
<dbReference type="AlphaFoldDB" id="A0ABD1EXG8"/>
<evidence type="ECO:0000256" key="3">
    <source>
        <dbReference type="ARBA" id="ARBA00022801"/>
    </source>
</evidence>
<evidence type="ECO:0000259" key="6">
    <source>
        <dbReference type="Pfam" id="PF05028"/>
    </source>
</evidence>